<accession>A0A381Q0M9</accession>
<proteinExistence type="predicted"/>
<organism evidence="1">
    <name type="scientific">marine metagenome</name>
    <dbReference type="NCBI Taxonomy" id="408172"/>
    <lineage>
        <taxon>unclassified sequences</taxon>
        <taxon>metagenomes</taxon>
        <taxon>ecological metagenomes</taxon>
    </lineage>
</organism>
<evidence type="ECO:0000313" key="1">
    <source>
        <dbReference type="EMBL" id="SUZ72835.1"/>
    </source>
</evidence>
<dbReference type="AlphaFoldDB" id="A0A381Q0M9"/>
<reference evidence="1" key="1">
    <citation type="submission" date="2018-05" db="EMBL/GenBank/DDBJ databases">
        <authorList>
            <person name="Lanie J.A."/>
            <person name="Ng W.-L."/>
            <person name="Kazmierczak K.M."/>
            <person name="Andrzejewski T.M."/>
            <person name="Davidsen T.M."/>
            <person name="Wayne K.J."/>
            <person name="Tettelin H."/>
            <person name="Glass J.I."/>
            <person name="Rusch D."/>
            <person name="Podicherti R."/>
            <person name="Tsui H.-C.T."/>
            <person name="Winkler M.E."/>
        </authorList>
    </citation>
    <scope>NUCLEOTIDE SEQUENCE</scope>
</reference>
<gene>
    <name evidence="1" type="ORF">METZ01_LOCUS25689</name>
</gene>
<name>A0A381Q0M9_9ZZZZ</name>
<protein>
    <submittedName>
        <fullName evidence="1">Uncharacterized protein</fullName>
    </submittedName>
</protein>
<sequence length="301" mass="34562">MQGIIVKKKDNRGNFPLKIAFRPFLLILGWQASLSIHIVSAQSSDYLAPRDAWGNPNINGIWQAMGTAHWDLETHESRAGPMWQLGAIGAIPGGVGVVEGDEIPYTTAGLAKKQENQANWLELDPVVRCYMPGIPRANYMPYPFQIFQTDQNILFAYQFASSTRNVFMNRPDYEAPILTVMGHNLGHWEGETLVITTTDQYDWTWLDHSGNHHSEALKVTERLTPVGPNTIWYEATIDDPDVYTRPWTISLPLYRRIDRDMRLVEYKCQEYSEEILYGYLRQDEETASALEQKRQQQEQPQ</sequence>
<dbReference type="EMBL" id="UINC01001160">
    <property type="protein sequence ID" value="SUZ72835.1"/>
    <property type="molecule type" value="Genomic_DNA"/>
</dbReference>